<dbReference type="Gene3D" id="3.40.50.150">
    <property type="entry name" value="Vaccinia Virus protein VP39"/>
    <property type="match status" value="1"/>
</dbReference>
<reference evidence="3 4" key="1">
    <citation type="journal article" date="2015" name="Genome Announc.">
        <title>Bifidobacterium pseudolongum Strain PV8-2, Isolated from a Stool Sample of an Anemic Kenyan Infant.</title>
        <authorList>
            <person name="Vazquez-Gutierrez P."/>
            <person name="Lacroix C."/>
            <person name="Chassard C."/>
            <person name="Klumpp J."/>
            <person name="Stevens M.J."/>
            <person name="Jans C."/>
        </authorList>
    </citation>
    <scope>NUCLEOTIDE SEQUENCE [LARGE SCALE GENOMIC DNA]</scope>
    <source>
        <strain evidence="3 4">PV8-2</strain>
    </source>
</reference>
<dbReference type="EMBL" id="CP007457">
    <property type="protein sequence ID" value="AIZ15552.1"/>
    <property type="molecule type" value="Genomic_DNA"/>
</dbReference>
<dbReference type="Proteomes" id="UP000030636">
    <property type="component" value="Chromosome"/>
</dbReference>
<dbReference type="InterPro" id="IPR050447">
    <property type="entry name" value="Erg6_SMT_methyltransf"/>
</dbReference>
<proteinExistence type="predicted"/>
<dbReference type="PANTHER" id="PTHR44068">
    <property type="entry name" value="ZGC:194242"/>
    <property type="match status" value="1"/>
</dbReference>
<dbReference type="InterPro" id="IPR013216">
    <property type="entry name" value="Methyltransf_11"/>
</dbReference>
<gene>
    <name evidence="3" type="ORF">AH67_00130</name>
</gene>
<sequence>MDYQSENARTIDRWVDEGWQWGVPISHDTFVAAQHGDWDILLTPTKPVPHEWIGDVRGKRVLGLASGGAQQMPIMVALGAQCTVLDYSSRQCERETEVAQREGYEIEVVQADMTKPLPFEDESFDLIINPVSNCYIEQVRPVFRECHRVLKTGGSLIGGYDNGINYIFDDDETTLTNTLPFNPLHDERVRQMLLRTDCGMQFSHTLDEQIGGQLEAGFVLRALYEDTNGEGNLHEHHVPTFVATWSMKMSH</sequence>
<dbReference type="PANTHER" id="PTHR44068:SF11">
    <property type="entry name" value="GERANYL DIPHOSPHATE 2-C-METHYLTRANSFERASE"/>
    <property type="match status" value="1"/>
</dbReference>
<keyword evidence="4" id="KW-1185">Reference proteome</keyword>
<evidence type="ECO:0000259" key="2">
    <source>
        <dbReference type="Pfam" id="PF08241"/>
    </source>
</evidence>
<dbReference type="HOGENOM" id="CLU_088936_0_0_11"/>
<dbReference type="GO" id="GO:0032259">
    <property type="term" value="P:methylation"/>
    <property type="evidence" value="ECO:0007669"/>
    <property type="project" value="UniProtKB-KW"/>
</dbReference>
<keyword evidence="3" id="KW-0489">Methyltransferase</keyword>
<dbReference type="SUPFAM" id="SSF53335">
    <property type="entry name" value="S-adenosyl-L-methionine-dependent methyltransferases"/>
    <property type="match status" value="1"/>
</dbReference>
<organism evidence="3 4">
    <name type="scientific">Bifidobacterium pseudolongum PV8-2</name>
    <dbReference type="NCBI Taxonomy" id="1447715"/>
    <lineage>
        <taxon>Bacteria</taxon>
        <taxon>Bacillati</taxon>
        <taxon>Actinomycetota</taxon>
        <taxon>Actinomycetes</taxon>
        <taxon>Bifidobacteriales</taxon>
        <taxon>Bifidobacteriaceae</taxon>
        <taxon>Bifidobacterium</taxon>
    </lineage>
</organism>
<evidence type="ECO:0000256" key="1">
    <source>
        <dbReference type="ARBA" id="ARBA00022679"/>
    </source>
</evidence>
<dbReference type="KEGG" id="bpsp:AH67_00130"/>
<keyword evidence="1 3" id="KW-0808">Transferase</keyword>
<dbReference type="OrthoDB" id="9810247at2"/>
<accession>A0A0A7I5M0</accession>
<dbReference type="STRING" id="1447715.AH67_00130"/>
<evidence type="ECO:0000313" key="3">
    <source>
        <dbReference type="EMBL" id="AIZ15552.1"/>
    </source>
</evidence>
<dbReference type="AlphaFoldDB" id="A0A0A7I5M0"/>
<dbReference type="InterPro" id="IPR029063">
    <property type="entry name" value="SAM-dependent_MTases_sf"/>
</dbReference>
<name>A0A0A7I5M0_9BIFI</name>
<feature type="domain" description="Methyltransferase type 11" evidence="2">
    <location>
        <begin position="64"/>
        <end position="157"/>
    </location>
</feature>
<dbReference type="CDD" id="cd02440">
    <property type="entry name" value="AdoMet_MTases"/>
    <property type="match status" value="1"/>
</dbReference>
<evidence type="ECO:0000313" key="4">
    <source>
        <dbReference type="Proteomes" id="UP000030636"/>
    </source>
</evidence>
<dbReference type="RefSeq" id="WP_039170712.1">
    <property type="nucleotide sequence ID" value="NZ_CP007457.1"/>
</dbReference>
<dbReference type="GO" id="GO:0008757">
    <property type="term" value="F:S-adenosylmethionine-dependent methyltransferase activity"/>
    <property type="evidence" value="ECO:0007669"/>
    <property type="project" value="InterPro"/>
</dbReference>
<dbReference type="Pfam" id="PF08241">
    <property type="entry name" value="Methyltransf_11"/>
    <property type="match status" value="1"/>
</dbReference>
<protein>
    <submittedName>
        <fullName evidence="3">Methyltransferase</fullName>
    </submittedName>
</protein>